<protein>
    <recommendedName>
        <fullName evidence="3">Imidazoleglycerol-phosphate synthase</fullName>
    </recommendedName>
</protein>
<dbReference type="RefSeq" id="WP_063320912.1">
    <property type="nucleotide sequence ID" value="NZ_CP015225.1"/>
</dbReference>
<accession>A0A159ZVV0</accession>
<dbReference type="AlphaFoldDB" id="A0A159ZVV0"/>
<dbReference type="EMBL" id="CP015225">
    <property type="protein sequence ID" value="AMZ70288.1"/>
    <property type="molecule type" value="Genomic_DNA"/>
</dbReference>
<dbReference type="Proteomes" id="UP000076083">
    <property type="component" value="Chromosome"/>
</dbReference>
<organism evidence="1 2">
    <name type="scientific">Pseudomonas fluorescens</name>
    <dbReference type="NCBI Taxonomy" id="294"/>
    <lineage>
        <taxon>Bacteria</taxon>
        <taxon>Pseudomonadati</taxon>
        <taxon>Pseudomonadota</taxon>
        <taxon>Gammaproteobacteria</taxon>
        <taxon>Pseudomonadales</taxon>
        <taxon>Pseudomonadaceae</taxon>
        <taxon>Pseudomonas</taxon>
    </lineage>
</organism>
<reference evidence="2" key="1">
    <citation type="submission" date="2016-04" db="EMBL/GenBank/DDBJ databases">
        <authorList>
            <person name="Ray J."/>
            <person name="Price M."/>
            <person name="Deutschbauer A."/>
        </authorList>
    </citation>
    <scope>NUCLEOTIDE SEQUENCE [LARGE SCALE GENOMIC DNA]</scope>
    <source>
        <strain evidence="2">FW300-N2E2</strain>
    </source>
</reference>
<sequence>MASYSVTELLGWMQGTSQMREWDALFALSGHSVNQALQKDHALRLSQGISLNGITGSYEVPDTPLTHHLIGCSLSYPEISFPSTSYVSNAVGSSLQVSGGQEVITQKKIDQQLIRSIFLFSPLNAYKLVTDEQPVTFQEPAAGRDAQVVLDLTLAEELRLTSSPVLEEQVAGGKFFKAQFEALADERSVFPLARFPDQENPFLCIKSIDVGTQSSGEVAGEGALLFYQTMAMGRPGYKPSEYRYLIANDADKDYASTALFSSRLINRAAFGGALLSMFGSNHFELMEDDGHVIGMKATSGELTITARDYKDNLYDFGCDTFGISLVQGAQPLTAEFELTRAVQHWQTRADVPLRYRLQGSTGGWTSFTVTFTFSLEQVFRMMVDEFAPYEVGAELFVPRTQTPDVTYISGLPDNTPQLLRGRIVAFIGHAVKTALIEQYAECLTATGTQVFLADVDLAGAHRLQSEVVALPQDYVDFGRVLSSSASFTIRAPKTLLLPGEIVLFEVAPAAPGVSFTIEAPGALDPGRMTPEGEYRAPPAHTLGAAPLQVLVIARDEASDERSVVVVTVIRESLVVNPVIQVCNPQDRISFLAGSIGGGPLTWEIKNRVPGESGDLVPNPATGGYDYIAADEITGEAAFVFDEINVTDEDSGNTWSSYVVAQHKNTIMVIKPDLESSAEGELQLRATINHFPIEAEWFLPFDGPGEIDSDTGVYREGGPSAQPCVVIGAKWVEPVLGLFEGYTIVPLPLADSGAVIRALSL</sequence>
<evidence type="ECO:0000313" key="1">
    <source>
        <dbReference type="EMBL" id="AMZ70288.1"/>
    </source>
</evidence>
<gene>
    <name evidence="1" type="ORF">TK06_03915</name>
</gene>
<evidence type="ECO:0000313" key="2">
    <source>
        <dbReference type="Proteomes" id="UP000076083"/>
    </source>
</evidence>
<evidence type="ECO:0008006" key="3">
    <source>
        <dbReference type="Google" id="ProtNLM"/>
    </source>
</evidence>
<name>A0A159ZVV0_PSEFL</name>
<reference evidence="1 2" key="2">
    <citation type="journal article" date="2018" name="Nature">
        <title>Mutant phenotypes for thousands of bacterial genes of unknown function.</title>
        <authorList>
            <person name="Price M.N."/>
            <person name="Wetmore K.M."/>
            <person name="Waters R.J."/>
            <person name="Callaghan M."/>
            <person name="Ray J."/>
            <person name="Liu H."/>
            <person name="Kuehl J.V."/>
            <person name="Melnyk R.A."/>
            <person name="Lamson J.S."/>
            <person name="Suh Y."/>
            <person name="Carlson H.K."/>
            <person name="Esquivel Z."/>
            <person name="Sadeeshkumar H."/>
            <person name="Chakraborty R."/>
            <person name="Zane G.M."/>
            <person name="Rubin B.E."/>
            <person name="Wall J.D."/>
            <person name="Visel A."/>
            <person name="Bristow J."/>
            <person name="Blow M.J."/>
            <person name="Arkin A.P."/>
            <person name="Deutschbauer A.M."/>
        </authorList>
    </citation>
    <scope>NUCLEOTIDE SEQUENCE [LARGE SCALE GENOMIC DNA]</scope>
    <source>
        <strain evidence="1 2">FW300-N2E2</strain>
    </source>
</reference>
<proteinExistence type="predicted"/>